<dbReference type="RefSeq" id="YP_010660599.1">
    <property type="nucleotide sequence ID" value="NC_070877.1"/>
</dbReference>
<proteinExistence type="predicted"/>
<feature type="region of interest" description="Disordered" evidence="1">
    <location>
        <begin position="24"/>
        <end position="43"/>
    </location>
</feature>
<accession>A0A5B8WHD1</accession>
<gene>
    <name evidence="2" type="primary">233</name>
    <name evidence="2" type="ORF">SEA_QUI_233</name>
</gene>
<feature type="compositionally biased region" description="Basic and acidic residues" evidence="1">
    <location>
        <begin position="26"/>
        <end position="43"/>
    </location>
</feature>
<dbReference type="GeneID" id="77936593"/>
<reference evidence="2 3" key="1">
    <citation type="submission" date="2019-07" db="EMBL/GenBank/DDBJ databases">
        <authorList>
            <person name="Abdullah A."/>
            <person name="Lima G.C."/>
            <person name="Cuneo C.K."/>
            <person name="Ennest D.C."/>
            <person name="Fritz K.J."/>
            <person name="Johnson B.T."/>
            <person name="Larson S.M."/>
            <person name="Lemunyete M.N."/>
            <person name="Murray M.B."/>
            <person name="Osmond D.E."/>
            <person name="Patras K.A."/>
            <person name="Ransibrahmanakul S."/>
            <person name="Simpson K.A."/>
            <person name="Thull B.S."/>
            <person name="Wetzel S."/>
            <person name="Bonilla J.A."/>
            <person name="Klyczek K."/>
            <person name="Garlena R.A."/>
            <person name="Russell D.A."/>
            <person name="Pope W.H."/>
            <person name="Jacobs-Sera D."/>
            <person name="Hatfull G.F."/>
        </authorList>
    </citation>
    <scope>NUCLEOTIDE SEQUENCE [LARGE SCALE GENOMIC DNA]</scope>
</reference>
<dbReference type="KEGG" id="vg:77936593"/>
<evidence type="ECO:0000313" key="3">
    <source>
        <dbReference type="Proteomes" id="UP000321915"/>
    </source>
</evidence>
<dbReference type="Proteomes" id="UP000321915">
    <property type="component" value="Segment"/>
</dbReference>
<sequence length="43" mass="5042">MMSKNWAEVFGRLEVFASSLLEETERESHIWDTHKEKSDDNAS</sequence>
<evidence type="ECO:0000256" key="1">
    <source>
        <dbReference type="SAM" id="MobiDB-lite"/>
    </source>
</evidence>
<name>A0A5B8WHD1_9CAUD</name>
<keyword evidence="3" id="KW-1185">Reference proteome</keyword>
<organism evidence="2 3">
    <name type="scientific">Arthrobacter phage Qui</name>
    <dbReference type="NCBI Taxonomy" id="2603260"/>
    <lineage>
        <taxon>Viruses</taxon>
        <taxon>Duplodnaviria</taxon>
        <taxon>Heunggongvirae</taxon>
        <taxon>Uroviricota</taxon>
        <taxon>Caudoviricetes</taxon>
        <taxon>Quivirus</taxon>
        <taxon>Quivirus qui</taxon>
    </lineage>
</organism>
<dbReference type="EMBL" id="MN183282">
    <property type="protein sequence ID" value="QED11721.1"/>
    <property type="molecule type" value="Genomic_DNA"/>
</dbReference>
<protein>
    <submittedName>
        <fullName evidence="2">Uncharacterized protein</fullName>
    </submittedName>
</protein>
<evidence type="ECO:0000313" key="2">
    <source>
        <dbReference type="EMBL" id="QED11721.1"/>
    </source>
</evidence>